<dbReference type="GO" id="GO:0047372">
    <property type="term" value="F:monoacylglycerol lipase activity"/>
    <property type="evidence" value="ECO:0007669"/>
    <property type="project" value="TreeGrafter"/>
</dbReference>
<dbReference type="Gene3D" id="3.40.50.1820">
    <property type="entry name" value="alpha/beta hydrolase"/>
    <property type="match status" value="1"/>
</dbReference>
<evidence type="ECO:0000313" key="5">
    <source>
        <dbReference type="Proteomes" id="UP000050515"/>
    </source>
</evidence>
<feature type="domain" description="AB hydrolase-1" evidence="1">
    <location>
        <begin position="22"/>
        <end position="121"/>
    </location>
</feature>
<dbReference type="PANTHER" id="PTHR43798">
    <property type="entry name" value="MONOACYLGLYCEROL LIPASE"/>
    <property type="match status" value="1"/>
</dbReference>
<comment type="caution">
    <text evidence="3">The sequence shown here is derived from an EMBL/GenBank/DDBJ whole genome shotgun (WGS) entry which is preliminary data.</text>
</comment>
<name>A0A0N8VLA6_9ARCH</name>
<evidence type="ECO:0000259" key="1">
    <source>
        <dbReference type="Pfam" id="PF00561"/>
    </source>
</evidence>
<dbReference type="GO" id="GO:0016020">
    <property type="term" value="C:membrane"/>
    <property type="evidence" value="ECO:0007669"/>
    <property type="project" value="TreeGrafter"/>
</dbReference>
<proteinExistence type="predicted"/>
<dbReference type="PANTHER" id="PTHR43798:SF5">
    <property type="entry name" value="MONOACYLGLYCEROL LIPASE ABHD6"/>
    <property type="match status" value="1"/>
</dbReference>
<evidence type="ECO:0000313" key="2">
    <source>
        <dbReference type="EMBL" id="KPV46904.1"/>
    </source>
</evidence>
<evidence type="ECO:0000313" key="3">
    <source>
        <dbReference type="EMBL" id="KQB35988.1"/>
    </source>
</evidence>
<dbReference type="OrthoDB" id="7466at2157"/>
<dbReference type="SUPFAM" id="SSF53474">
    <property type="entry name" value="alpha/beta-Hydrolases"/>
    <property type="match status" value="1"/>
</dbReference>
<protein>
    <recommendedName>
        <fullName evidence="1">AB hydrolase-1 domain-containing protein</fullName>
    </recommendedName>
</protein>
<dbReference type="AlphaFoldDB" id="A0A0N8VLA6"/>
<dbReference type="RefSeq" id="WP_048101466.1">
    <property type="nucleotide sequence ID" value="NZ_JBBYJF010000016.1"/>
</dbReference>
<dbReference type="EMBL" id="LKBG01000056">
    <property type="protein sequence ID" value="KQB35988.1"/>
    <property type="molecule type" value="Genomic_DNA"/>
</dbReference>
<evidence type="ECO:0000313" key="4">
    <source>
        <dbReference type="Proteomes" id="UP000050320"/>
    </source>
</evidence>
<dbReference type="Proteomes" id="UP000050515">
    <property type="component" value="Unassembled WGS sequence"/>
</dbReference>
<accession>A0A0N8VLA6</accession>
<dbReference type="Pfam" id="PF00561">
    <property type="entry name" value="Abhydrolase_1"/>
    <property type="match status" value="1"/>
</dbReference>
<gene>
    <name evidence="3" type="ORF">AOG54_02420</name>
    <name evidence="2" type="ORF">SE19_03430</name>
</gene>
<reference evidence="2 5" key="1">
    <citation type="submission" date="2015-09" db="EMBL/GenBank/DDBJ databases">
        <title>Draft genome sequence of Acidiplasma aeolicum DSM 18409.</title>
        <authorList>
            <person name="Hemp J."/>
        </authorList>
    </citation>
    <scope>NUCLEOTIDE SEQUENCE [LARGE SCALE GENOMIC DNA]</scope>
    <source>
        <strain evidence="2 5">V</strain>
    </source>
</reference>
<dbReference type="GO" id="GO:0046464">
    <property type="term" value="P:acylglycerol catabolic process"/>
    <property type="evidence" value="ECO:0007669"/>
    <property type="project" value="TreeGrafter"/>
</dbReference>
<dbReference type="Proteomes" id="UP000050320">
    <property type="component" value="Unassembled WGS sequence"/>
</dbReference>
<sequence length="234" mass="26981">MERKYFDSTFGKISYLTRDGEYPVYFLHGFGSTGNVWLKTDEYINKKIMPFYIDLLGHGHSDKPDIQYTVKNMADAIIEFINSQKYDKFSIVGHSYGGWIALKIAILKNPENLILIDSAGISPTLSEEYPDTYKDIIKNIVRTHNYKNENALINIMEINKNSTEKLTDNDLMEINCNTVIIWGSEDKTLDIKYGKMMNERIKNSKLYIIDGAGHTPQYIRPDKIAEIINNTLKF</sequence>
<dbReference type="GeneID" id="84222541"/>
<dbReference type="InterPro" id="IPR029058">
    <property type="entry name" value="AB_hydrolase_fold"/>
</dbReference>
<reference evidence="3 4" key="2">
    <citation type="submission" date="2015-09" db="EMBL/GenBank/DDBJ databases">
        <title>Heavy metals and arsenic resistance mechanisms in polyextremophilic archaea of the family Ferroplasmaceae.</title>
        <authorList>
            <person name="Bulaev A.G."/>
            <person name="Kanygina A.V."/>
        </authorList>
    </citation>
    <scope>NUCLEOTIDE SEQUENCE [LARGE SCALE GENOMIC DNA]</scope>
    <source>
        <strain evidence="3 4">VT</strain>
    </source>
</reference>
<organism evidence="3 4">
    <name type="scientific">Acidiplasma aeolicum</name>
    <dbReference type="NCBI Taxonomy" id="507754"/>
    <lineage>
        <taxon>Archaea</taxon>
        <taxon>Methanobacteriati</taxon>
        <taxon>Thermoplasmatota</taxon>
        <taxon>Thermoplasmata</taxon>
        <taxon>Thermoplasmatales</taxon>
        <taxon>Ferroplasmaceae</taxon>
        <taxon>Acidiplasma</taxon>
    </lineage>
</organism>
<dbReference type="EMBL" id="LJCQ01000166">
    <property type="protein sequence ID" value="KPV46904.1"/>
    <property type="molecule type" value="Genomic_DNA"/>
</dbReference>
<dbReference type="PATRIC" id="fig|507754.4.peg.284"/>
<dbReference type="InterPro" id="IPR000073">
    <property type="entry name" value="AB_hydrolase_1"/>
</dbReference>
<keyword evidence="4" id="KW-1185">Reference proteome</keyword>
<dbReference type="InterPro" id="IPR050266">
    <property type="entry name" value="AB_hydrolase_sf"/>
</dbReference>